<gene>
    <name evidence="4" type="ORF">KDI_28500</name>
</gene>
<keyword evidence="2" id="KW-1133">Transmembrane helix</keyword>
<dbReference type="SUPFAM" id="SSF103481">
    <property type="entry name" value="Multidrug resistance efflux transporter EmrE"/>
    <property type="match status" value="2"/>
</dbReference>
<sequence>MGIFYGLFAAVFWGLGDFLARTSTHRIGTLRTLCYQQFVGLGGLTLYLLSTGELQHVLTHSSWQIWCWAVLAVLLNIVSSFALYRAFEIGTLTLVSPIASSYAAVTVVLALLSGEVMTALQGLAVVLVLLGVIVCSTPAGRKRGSLRALLHLRGGALQGILLALVASLGYGLTFWLLGFFVTPGLGNLTPIWFIRLMTPCVLLVCAPITRQSLAVPRGSVWWPLLATGLFDTLAYIAYTTGMLQGQISLVTMLSSLYSAVTVLLAWIFLRERLYRSQWLGIVIIFLGIFLVNL</sequence>
<feature type="transmembrane region" description="Helical" evidence="2">
    <location>
        <begin position="250"/>
        <end position="269"/>
    </location>
</feature>
<dbReference type="RefSeq" id="WP_149402234.1">
    <property type="nucleotide sequence ID" value="NZ_BIXY01000040.1"/>
</dbReference>
<dbReference type="EMBL" id="BIXY01000040">
    <property type="protein sequence ID" value="GCF09286.1"/>
    <property type="molecule type" value="Genomic_DNA"/>
</dbReference>
<comment type="caution">
    <text evidence="4">The sequence shown here is derived from an EMBL/GenBank/DDBJ whole genome shotgun (WGS) entry which is preliminary data.</text>
</comment>
<evidence type="ECO:0000313" key="5">
    <source>
        <dbReference type="Proteomes" id="UP000322530"/>
    </source>
</evidence>
<name>A0A5A5TDM8_9CHLR</name>
<feature type="domain" description="EamA" evidence="3">
    <location>
        <begin position="158"/>
        <end position="292"/>
    </location>
</feature>
<keyword evidence="2" id="KW-0472">Membrane</keyword>
<dbReference type="Pfam" id="PF00892">
    <property type="entry name" value="EamA"/>
    <property type="match status" value="2"/>
</dbReference>
<feature type="transmembrane region" description="Helical" evidence="2">
    <location>
        <begin position="220"/>
        <end position="238"/>
    </location>
</feature>
<keyword evidence="2" id="KW-0812">Transmembrane</keyword>
<dbReference type="PANTHER" id="PTHR22911:SF137">
    <property type="entry name" value="SOLUTE CARRIER FAMILY 35 MEMBER G2-RELATED"/>
    <property type="match status" value="1"/>
</dbReference>
<feature type="transmembrane region" description="Helical" evidence="2">
    <location>
        <begin position="276"/>
        <end position="292"/>
    </location>
</feature>
<feature type="transmembrane region" description="Helical" evidence="2">
    <location>
        <begin position="118"/>
        <end position="139"/>
    </location>
</feature>
<dbReference type="InterPro" id="IPR037185">
    <property type="entry name" value="EmrE-like"/>
</dbReference>
<feature type="transmembrane region" description="Helical" evidence="2">
    <location>
        <begin position="91"/>
        <end position="112"/>
    </location>
</feature>
<proteinExistence type="inferred from homology"/>
<feature type="domain" description="EamA" evidence="3">
    <location>
        <begin position="1"/>
        <end position="136"/>
    </location>
</feature>
<dbReference type="Gene3D" id="1.10.3730.20">
    <property type="match status" value="2"/>
</dbReference>
<evidence type="ECO:0000259" key="3">
    <source>
        <dbReference type="Pfam" id="PF00892"/>
    </source>
</evidence>
<dbReference type="InterPro" id="IPR000620">
    <property type="entry name" value="EamA_dom"/>
</dbReference>
<dbReference type="PANTHER" id="PTHR22911">
    <property type="entry name" value="ACYL-MALONYL CONDENSING ENZYME-RELATED"/>
    <property type="match status" value="1"/>
</dbReference>
<evidence type="ECO:0000256" key="1">
    <source>
        <dbReference type="ARBA" id="ARBA00007362"/>
    </source>
</evidence>
<dbReference type="Proteomes" id="UP000322530">
    <property type="component" value="Unassembled WGS sequence"/>
</dbReference>
<comment type="similarity">
    <text evidence="1">Belongs to the EamA transporter family.</text>
</comment>
<feature type="transmembrane region" description="Helical" evidence="2">
    <location>
        <begin position="188"/>
        <end position="208"/>
    </location>
</feature>
<accession>A0A5A5TDM8</accession>
<dbReference type="AlphaFoldDB" id="A0A5A5TDM8"/>
<reference evidence="4 5" key="1">
    <citation type="submission" date="2019-01" db="EMBL/GenBank/DDBJ databases">
        <title>Draft genome sequence of Dictyobacter sp. Uno17.</title>
        <authorList>
            <person name="Wang C.M."/>
            <person name="Zheng Y."/>
            <person name="Sakai Y."/>
            <person name="Abe K."/>
            <person name="Yokota A."/>
            <person name="Yabe S."/>
        </authorList>
    </citation>
    <scope>NUCLEOTIDE SEQUENCE [LARGE SCALE GENOMIC DNA]</scope>
    <source>
        <strain evidence="4 5">Uno17</strain>
    </source>
</reference>
<feature type="transmembrane region" description="Helical" evidence="2">
    <location>
        <begin position="63"/>
        <end position="84"/>
    </location>
</feature>
<evidence type="ECO:0000256" key="2">
    <source>
        <dbReference type="SAM" id="Phobius"/>
    </source>
</evidence>
<keyword evidence="5" id="KW-1185">Reference proteome</keyword>
<dbReference type="OrthoDB" id="5417329at2"/>
<organism evidence="4 5">
    <name type="scientific">Dictyobacter arantiisoli</name>
    <dbReference type="NCBI Taxonomy" id="2014874"/>
    <lineage>
        <taxon>Bacteria</taxon>
        <taxon>Bacillati</taxon>
        <taxon>Chloroflexota</taxon>
        <taxon>Ktedonobacteria</taxon>
        <taxon>Ktedonobacterales</taxon>
        <taxon>Dictyobacteraceae</taxon>
        <taxon>Dictyobacter</taxon>
    </lineage>
</organism>
<feature type="transmembrane region" description="Helical" evidence="2">
    <location>
        <begin position="160"/>
        <end position="182"/>
    </location>
</feature>
<evidence type="ECO:0000313" key="4">
    <source>
        <dbReference type="EMBL" id="GCF09286.1"/>
    </source>
</evidence>
<dbReference type="GO" id="GO:0016020">
    <property type="term" value="C:membrane"/>
    <property type="evidence" value="ECO:0007669"/>
    <property type="project" value="InterPro"/>
</dbReference>
<protein>
    <recommendedName>
        <fullName evidence="3">EamA domain-containing protein</fullName>
    </recommendedName>
</protein>